<protein>
    <submittedName>
        <fullName evidence="1">Uncharacterized protein</fullName>
    </submittedName>
</protein>
<comment type="caution">
    <text evidence="1">The sequence shown here is derived from an EMBL/GenBank/DDBJ whole genome shotgun (WGS) entry which is preliminary data.</text>
</comment>
<sequence length="59" mass="6415">MAARGATAADRTEWGEAEFVLPACGRWLSPTYTKTAGMKAEISETRRALSGRATLHFTN</sequence>
<evidence type="ECO:0000313" key="2">
    <source>
        <dbReference type="Proteomes" id="UP000257139"/>
    </source>
</evidence>
<dbReference type="Proteomes" id="UP000257139">
    <property type="component" value="Unassembled WGS sequence"/>
</dbReference>
<dbReference type="AlphaFoldDB" id="A0A7Z7NRE6"/>
<dbReference type="EMBL" id="OGUU01000050">
    <property type="protein sequence ID" value="SPC26074.1"/>
    <property type="molecule type" value="Genomic_DNA"/>
</dbReference>
<accession>A0A7Z7NRE6</accession>
<gene>
    <name evidence="1" type="ORF">CBM2594_U30096</name>
</gene>
<name>A0A7Z7NRE6_9BURK</name>
<evidence type="ECO:0000313" key="1">
    <source>
        <dbReference type="EMBL" id="SPC26074.1"/>
    </source>
</evidence>
<proteinExistence type="predicted"/>
<organism evidence="1 2">
    <name type="scientific">Cupriavidus taiwanensis</name>
    <dbReference type="NCBI Taxonomy" id="164546"/>
    <lineage>
        <taxon>Bacteria</taxon>
        <taxon>Pseudomonadati</taxon>
        <taxon>Pseudomonadota</taxon>
        <taxon>Betaproteobacteria</taxon>
        <taxon>Burkholderiales</taxon>
        <taxon>Burkholderiaceae</taxon>
        <taxon>Cupriavidus</taxon>
    </lineage>
</organism>
<reference evidence="1 2" key="1">
    <citation type="submission" date="2018-01" db="EMBL/GenBank/DDBJ databases">
        <authorList>
            <person name="Clerissi C."/>
        </authorList>
    </citation>
    <scope>NUCLEOTIDE SEQUENCE [LARGE SCALE GENOMIC DNA]</scope>
    <source>
        <strain evidence="1">Cupriavidus taiwanensis STM 6021</strain>
    </source>
</reference>